<dbReference type="Proteomes" id="UP000186607">
    <property type="component" value="Unassembled WGS sequence"/>
</dbReference>
<dbReference type="NCBIfam" id="NF033550">
    <property type="entry name" value="transpos_ISL3"/>
    <property type="match status" value="1"/>
</dbReference>
<evidence type="ECO:0000313" key="3">
    <source>
        <dbReference type="Proteomes" id="UP000186607"/>
    </source>
</evidence>
<name>A0A1U7P4M7_9DEIO</name>
<organism evidence="2 3">
    <name type="scientific">Deinococcus marmoris</name>
    <dbReference type="NCBI Taxonomy" id="249408"/>
    <lineage>
        <taxon>Bacteria</taxon>
        <taxon>Thermotogati</taxon>
        <taxon>Deinococcota</taxon>
        <taxon>Deinococci</taxon>
        <taxon>Deinococcales</taxon>
        <taxon>Deinococcaceae</taxon>
        <taxon>Deinococcus</taxon>
    </lineage>
</organism>
<dbReference type="InterPro" id="IPR002560">
    <property type="entry name" value="Transposase_DDE"/>
</dbReference>
<proteinExistence type="predicted"/>
<comment type="caution">
    <text evidence="2">The sequence shown here is derived from an EMBL/GenBank/DDBJ whole genome shotgun (WGS) entry which is preliminary data.</text>
</comment>
<protein>
    <submittedName>
        <fullName evidence="2">Il-IS 2 transposase</fullName>
    </submittedName>
</protein>
<dbReference type="AlphaFoldDB" id="A0A1U7P4M7"/>
<keyword evidence="3" id="KW-1185">Reference proteome</keyword>
<evidence type="ECO:0000313" key="2">
    <source>
        <dbReference type="EMBL" id="OLV20127.1"/>
    </source>
</evidence>
<dbReference type="PANTHER" id="PTHR33498">
    <property type="entry name" value="TRANSPOSASE FOR INSERTION SEQUENCE ELEMENT IS1557"/>
    <property type="match status" value="1"/>
</dbReference>
<dbReference type="Pfam" id="PF01610">
    <property type="entry name" value="DDE_Tnp_ISL3"/>
    <property type="match status" value="1"/>
</dbReference>
<dbReference type="EMBL" id="MSTI01000007">
    <property type="protein sequence ID" value="OLV20127.1"/>
    <property type="molecule type" value="Genomic_DNA"/>
</dbReference>
<dbReference type="InterPro" id="IPR047951">
    <property type="entry name" value="Transpos_ISL3"/>
</dbReference>
<feature type="domain" description="Transposase IS204/IS1001/IS1096/IS1165 DDE" evidence="1">
    <location>
        <begin position="106"/>
        <end position="338"/>
    </location>
</feature>
<reference evidence="2 3" key="1">
    <citation type="submission" date="2017-01" db="EMBL/GenBank/DDBJ databases">
        <title>Genome Analysis of Deinococcus marmoris KOPRI26562.</title>
        <authorList>
            <person name="Kim J.H."/>
            <person name="Oh H.-M."/>
        </authorList>
    </citation>
    <scope>NUCLEOTIDE SEQUENCE [LARGE SCALE GENOMIC DNA]</scope>
    <source>
        <strain evidence="2 3">KOPRI26562</strain>
    </source>
</reference>
<sequence length="421" mass="49437">MIRFSRIEQHLADTPIYAAHVRLVIERQRYRCKSCGATSLEPLAWVHPDRQATRRLVEAIERDCLTLSNIQTAHMYGVDDKTVRNIQDNLVQRLERNAKFETPEWLGIDELYIGDTPRAVFTNIGDETLIEMLEDRSKATIITFLRTLDAPTVQAVTIDMWRPYRDAVREVLPHAAVIVDKWHVVRLANHALEQIRKSYRKGLDPAQRRRMRGNRYTLLKRRKTLTEKEVRDIENWRGEFPDLIAAYELKERFYGVYDASTALEARRRYARWLASVPESLRIKGGPWHELVTAMSNWEGEIMAYFEYRLTNAYTESMNRVIRDIDRSGRGHSFRVLRAKAIFGQEFRAKSKLASQSKRARRAFDEDAHQYLVHLGELSEWATTRREPSSDLMYGADLHLVAAYLHEQARRAHNRHGDYWQW</sequence>
<evidence type="ECO:0000259" key="1">
    <source>
        <dbReference type="Pfam" id="PF01610"/>
    </source>
</evidence>
<gene>
    <name evidence="2" type="ORF">BOO71_0000409</name>
</gene>
<accession>A0A1U7P4M7</accession>
<dbReference type="PANTHER" id="PTHR33498:SF1">
    <property type="entry name" value="TRANSPOSASE FOR INSERTION SEQUENCE ELEMENT IS1557"/>
    <property type="match status" value="1"/>
</dbReference>
<dbReference type="STRING" id="249408.BOO71_0000409"/>